<dbReference type="Pfam" id="PF13280">
    <property type="entry name" value="WYL"/>
    <property type="match status" value="1"/>
</dbReference>
<dbReference type="Proteomes" id="UP000265715">
    <property type="component" value="Unassembled WGS sequence"/>
</dbReference>
<dbReference type="PANTHER" id="PTHR34580">
    <property type="match status" value="1"/>
</dbReference>
<dbReference type="InterPro" id="IPR028349">
    <property type="entry name" value="PafC-like"/>
</dbReference>
<keyword evidence="1" id="KW-0805">Transcription regulation</keyword>
<evidence type="ECO:0000313" key="5">
    <source>
        <dbReference type="EMBL" id="RIH81209.1"/>
    </source>
</evidence>
<dbReference type="InterPro" id="IPR018356">
    <property type="entry name" value="Tscrpt_reg_HTH_DeoR_CS"/>
</dbReference>
<dbReference type="Gene3D" id="1.10.10.10">
    <property type="entry name" value="Winged helix-like DNA-binding domain superfamily/Winged helix DNA-binding domain"/>
    <property type="match status" value="1"/>
</dbReference>
<dbReference type="InterPro" id="IPR036388">
    <property type="entry name" value="WH-like_DNA-bd_sf"/>
</dbReference>
<dbReference type="PROSITE" id="PS00894">
    <property type="entry name" value="HTH_DEOR_1"/>
    <property type="match status" value="1"/>
</dbReference>
<dbReference type="PIRSF" id="PIRSF016838">
    <property type="entry name" value="PafC"/>
    <property type="match status" value="1"/>
</dbReference>
<dbReference type="InterPro" id="IPR036390">
    <property type="entry name" value="WH_DNA-bd_sf"/>
</dbReference>
<evidence type="ECO:0000259" key="4">
    <source>
        <dbReference type="PROSITE" id="PS51000"/>
    </source>
</evidence>
<evidence type="ECO:0000256" key="1">
    <source>
        <dbReference type="ARBA" id="ARBA00023015"/>
    </source>
</evidence>
<evidence type="ECO:0000256" key="3">
    <source>
        <dbReference type="ARBA" id="ARBA00023163"/>
    </source>
</evidence>
<dbReference type="PANTHER" id="PTHR34580:SF1">
    <property type="entry name" value="PROTEIN PAFC"/>
    <property type="match status" value="1"/>
</dbReference>
<feature type="domain" description="HTH deoR-type" evidence="4">
    <location>
        <begin position="10"/>
        <end position="65"/>
    </location>
</feature>
<dbReference type="InterPro" id="IPR057727">
    <property type="entry name" value="WCX_dom"/>
</dbReference>
<dbReference type="GO" id="GO:0003677">
    <property type="term" value="F:DNA binding"/>
    <property type="evidence" value="ECO:0007669"/>
    <property type="project" value="UniProtKB-KW"/>
</dbReference>
<dbReference type="Pfam" id="PF08279">
    <property type="entry name" value="HTH_11"/>
    <property type="match status" value="1"/>
</dbReference>
<dbReference type="InterPro" id="IPR051534">
    <property type="entry name" value="CBASS_pafABC_assoc_protein"/>
</dbReference>
<dbReference type="PROSITE" id="PS51000">
    <property type="entry name" value="HTH_DEOR_2"/>
    <property type="match status" value="1"/>
</dbReference>
<comment type="caution">
    <text evidence="5">The sequence shown here is derived from an EMBL/GenBank/DDBJ whole genome shotgun (WGS) entry which is preliminary data.</text>
</comment>
<protein>
    <submittedName>
        <fullName evidence="5">WYL domain protein</fullName>
    </submittedName>
</protein>
<keyword evidence="3" id="KW-0804">Transcription</keyword>
<evidence type="ECO:0000256" key="2">
    <source>
        <dbReference type="ARBA" id="ARBA00023125"/>
    </source>
</evidence>
<name>A0A399EDG7_9DEIN</name>
<dbReference type="PROSITE" id="PS52050">
    <property type="entry name" value="WYL"/>
    <property type="match status" value="1"/>
</dbReference>
<dbReference type="InterPro" id="IPR001034">
    <property type="entry name" value="DeoR_HTH"/>
</dbReference>
<reference evidence="5 6" key="1">
    <citation type="submission" date="2018-08" db="EMBL/GenBank/DDBJ databases">
        <title>Meiothermus terrae DSM 26712 genome sequencing project.</title>
        <authorList>
            <person name="Da Costa M.S."/>
            <person name="Albuquerque L."/>
            <person name="Raposo P."/>
            <person name="Froufe H.J.C."/>
            <person name="Barroso C.S."/>
            <person name="Egas C."/>
        </authorList>
    </citation>
    <scope>NUCLEOTIDE SEQUENCE [LARGE SCALE GENOMIC DNA]</scope>
    <source>
        <strain evidence="5 6">DSM 26712</strain>
    </source>
</reference>
<dbReference type="AlphaFoldDB" id="A0A399EDG7"/>
<keyword evidence="2" id="KW-0238">DNA-binding</keyword>
<proteinExistence type="predicted"/>
<organism evidence="5 6">
    <name type="scientific">Calidithermus terrae</name>
    <dbReference type="NCBI Taxonomy" id="1408545"/>
    <lineage>
        <taxon>Bacteria</taxon>
        <taxon>Thermotogati</taxon>
        <taxon>Deinococcota</taxon>
        <taxon>Deinococci</taxon>
        <taxon>Thermales</taxon>
        <taxon>Thermaceae</taxon>
        <taxon>Calidithermus</taxon>
    </lineage>
</organism>
<dbReference type="EMBL" id="QXDL01000195">
    <property type="protein sequence ID" value="RIH81209.1"/>
    <property type="molecule type" value="Genomic_DNA"/>
</dbReference>
<gene>
    <name evidence="5" type="ORF">Mterra_03316</name>
</gene>
<dbReference type="GO" id="GO:0003700">
    <property type="term" value="F:DNA-binding transcription factor activity"/>
    <property type="evidence" value="ECO:0007669"/>
    <property type="project" value="InterPro"/>
</dbReference>
<evidence type="ECO:0000313" key="6">
    <source>
        <dbReference type="Proteomes" id="UP000265715"/>
    </source>
</evidence>
<keyword evidence="6" id="KW-1185">Reference proteome</keyword>
<dbReference type="Pfam" id="PF25583">
    <property type="entry name" value="WCX"/>
    <property type="match status" value="1"/>
</dbReference>
<dbReference type="InterPro" id="IPR013196">
    <property type="entry name" value="HTH_11"/>
</dbReference>
<accession>A0A399EDG7</accession>
<sequence>MIRGHNGLMRADRLLSILLILQTQGRATGRELARRLEVSERTVHRDMEALSAAGVPVYAERGPAGGWRLLEEYRTQLTGLNEDEVLALFALKPPQLLADLGLGRAAENALLKLLAALPASRRREAEHARQRLLIDGSRRDEPVPWLPLLQAAVWEDRRVRLHYPSGGGPPGERVVDALGLVVRGQAWYLVARREGVLRTYRVSRVAHAELLPERFTRPPGFDLERYWRQARSEFQAKLPVYPVLARLEQHAFERFGLVGRWARLEHAEPDGEGWLRARVRFEVEEDAVAWALSLGDRVEVLEPPELRRRVVRELVKALRRVKKSRPRGGSAGSEAT</sequence>
<dbReference type="SUPFAM" id="SSF46785">
    <property type="entry name" value="Winged helix' DNA-binding domain"/>
    <property type="match status" value="1"/>
</dbReference>
<dbReference type="InterPro" id="IPR026881">
    <property type="entry name" value="WYL_dom"/>
</dbReference>